<gene>
    <name evidence="1" type="ORF">AVEN_112289_1</name>
</gene>
<keyword evidence="2" id="KW-1185">Reference proteome</keyword>
<evidence type="ECO:0000313" key="1">
    <source>
        <dbReference type="EMBL" id="GBN45374.1"/>
    </source>
</evidence>
<proteinExistence type="predicted"/>
<sequence length="98" mass="10953">MLNVDLPVSSSSQSVSSQSSFYSRMISGRGWSQKIVGLFQILQRLLPKCPLPRFCSHVSFDPRNMYMLIPYKALADRIGCCVSASRVSCRLGTRLIAH</sequence>
<dbReference type="EMBL" id="BGPR01130764">
    <property type="protein sequence ID" value="GBN45374.1"/>
    <property type="molecule type" value="Genomic_DNA"/>
</dbReference>
<accession>A0A4Y2P1Y9</accession>
<name>A0A4Y2P1Y9_ARAVE</name>
<protein>
    <submittedName>
        <fullName evidence="1">Uncharacterized protein</fullName>
    </submittedName>
</protein>
<dbReference type="AlphaFoldDB" id="A0A4Y2P1Y9"/>
<evidence type="ECO:0000313" key="2">
    <source>
        <dbReference type="Proteomes" id="UP000499080"/>
    </source>
</evidence>
<comment type="caution">
    <text evidence="1">The sequence shown here is derived from an EMBL/GenBank/DDBJ whole genome shotgun (WGS) entry which is preliminary data.</text>
</comment>
<dbReference type="Proteomes" id="UP000499080">
    <property type="component" value="Unassembled WGS sequence"/>
</dbReference>
<reference evidence="1 2" key="1">
    <citation type="journal article" date="2019" name="Sci. Rep.">
        <title>Orb-weaving spider Araneus ventricosus genome elucidates the spidroin gene catalogue.</title>
        <authorList>
            <person name="Kono N."/>
            <person name="Nakamura H."/>
            <person name="Ohtoshi R."/>
            <person name="Moran D.A.P."/>
            <person name="Shinohara A."/>
            <person name="Yoshida Y."/>
            <person name="Fujiwara M."/>
            <person name="Mori M."/>
            <person name="Tomita M."/>
            <person name="Arakawa K."/>
        </authorList>
    </citation>
    <scope>NUCLEOTIDE SEQUENCE [LARGE SCALE GENOMIC DNA]</scope>
</reference>
<organism evidence="1 2">
    <name type="scientific">Araneus ventricosus</name>
    <name type="common">Orbweaver spider</name>
    <name type="synonym">Epeira ventricosa</name>
    <dbReference type="NCBI Taxonomy" id="182803"/>
    <lineage>
        <taxon>Eukaryota</taxon>
        <taxon>Metazoa</taxon>
        <taxon>Ecdysozoa</taxon>
        <taxon>Arthropoda</taxon>
        <taxon>Chelicerata</taxon>
        <taxon>Arachnida</taxon>
        <taxon>Araneae</taxon>
        <taxon>Araneomorphae</taxon>
        <taxon>Entelegynae</taxon>
        <taxon>Araneoidea</taxon>
        <taxon>Araneidae</taxon>
        <taxon>Araneus</taxon>
    </lineage>
</organism>